<keyword evidence="3" id="KW-0732">Signal</keyword>
<feature type="compositionally biased region" description="Basic and acidic residues" evidence="1">
    <location>
        <begin position="285"/>
        <end position="307"/>
    </location>
</feature>
<name>A0AAD9IZJ5_9ANNE</name>
<gene>
    <name evidence="4" type="ORF">LSH36_825g03007</name>
</gene>
<evidence type="ECO:0000256" key="1">
    <source>
        <dbReference type="SAM" id="MobiDB-lite"/>
    </source>
</evidence>
<reference evidence="4" key="1">
    <citation type="journal article" date="2023" name="Mol. Biol. Evol.">
        <title>Third-Generation Sequencing Reveals the Adaptive Role of the Epigenome in Three Deep-Sea Polychaetes.</title>
        <authorList>
            <person name="Perez M."/>
            <person name="Aroh O."/>
            <person name="Sun Y."/>
            <person name="Lan Y."/>
            <person name="Juniper S.K."/>
            <person name="Young C.R."/>
            <person name="Angers B."/>
            <person name="Qian P.Y."/>
        </authorList>
    </citation>
    <scope>NUCLEOTIDE SEQUENCE</scope>
    <source>
        <strain evidence="4">P08H-3</strain>
    </source>
</reference>
<feature type="transmembrane region" description="Helical" evidence="2">
    <location>
        <begin position="152"/>
        <end position="177"/>
    </location>
</feature>
<dbReference type="AlphaFoldDB" id="A0AAD9IZJ5"/>
<feature type="chain" id="PRO_5042199534" evidence="3">
    <location>
        <begin position="28"/>
        <end position="349"/>
    </location>
</feature>
<feature type="region of interest" description="Disordered" evidence="1">
    <location>
        <begin position="198"/>
        <end position="219"/>
    </location>
</feature>
<keyword evidence="2" id="KW-1133">Transmembrane helix</keyword>
<evidence type="ECO:0000313" key="5">
    <source>
        <dbReference type="Proteomes" id="UP001208570"/>
    </source>
</evidence>
<protein>
    <submittedName>
        <fullName evidence="4">Uncharacterized protein</fullName>
    </submittedName>
</protein>
<feature type="region of interest" description="Disordered" evidence="1">
    <location>
        <begin position="260"/>
        <end position="307"/>
    </location>
</feature>
<evidence type="ECO:0000256" key="2">
    <source>
        <dbReference type="SAM" id="Phobius"/>
    </source>
</evidence>
<keyword evidence="2" id="KW-0472">Membrane</keyword>
<dbReference type="EMBL" id="JAODUP010000825">
    <property type="protein sequence ID" value="KAK2143629.1"/>
    <property type="molecule type" value="Genomic_DNA"/>
</dbReference>
<organism evidence="4 5">
    <name type="scientific">Paralvinella palmiformis</name>
    <dbReference type="NCBI Taxonomy" id="53620"/>
    <lineage>
        <taxon>Eukaryota</taxon>
        <taxon>Metazoa</taxon>
        <taxon>Spiralia</taxon>
        <taxon>Lophotrochozoa</taxon>
        <taxon>Annelida</taxon>
        <taxon>Polychaeta</taxon>
        <taxon>Sedentaria</taxon>
        <taxon>Canalipalpata</taxon>
        <taxon>Terebellida</taxon>
        <taxon>Terebelliformia</taxon>
        <taxon>Alvinellidae</taxon>
        <taxon>Paralvinella</taxon>
    </lineage>
</organism>
<dbReference type="Proteomes" id="UP001208570">
    <property type="component" value="Unassembled WGS sequence"/>
</dbReference>
<proteinExistence type="predicted"/>
<comment type="caution">
    <text evidence="4">The sequence shown here is derived from an EMBL/GenBank/DDBJ whole genome shotgun (WGS) entry which is preliminary data.</text>
</comment>
<keyword evidence="5" id="KW-1185">Reference proteome</keyword>
<evidence type="ECO:0000256" key="3">
    <source>
        <dbReference type="SAM" id="SignalP"/>
    </source>
</evidence>
<evidence type="ECO:0000313" key="4">
    <source>
        <dbReference type="EMBL" id="KAK2143629.1"/>
    </source>
</evidence>
<feature type="signal peptide" evidence="3">
    <location>
        <begin position="1"/>
        <end position="27"/>
    </location>
</feature>
<keyword evidence="2" id="KW-0812">Transmembrane</keyword>
<accession>A0AAD9IZJ5</accession>
<sequence length="349" mass="38925">MIATKVLTAIFVLLLLTVRSLQQMVEGEQDSRWCEVDQYVISCPVVSVAGQNVSVNGRLYPCTRPIFIQFQVKKFNNSLASEYTFINEDETQRMMGWDQYMTFRVILKHNREYVFIKAGFVEESISVYFIETKIKLPKRTDCPKSGLSTNKVIPIVVVCVCSTLAAAAASALLLWWYKKRRALKLQASELLANMETSANSSPYQEEPISSEFDSQGPSTTTVIQNSVYRDSLNVDAALDPIPEEEAMECTAGGRMQRIHRRKLRNGTRSGRRDKRGNSSCNGYHQARDNADVQDSGREKFQVASPRHDGDDAVDVLICTSDVESTSAIPTIVDTSTSPKLNGEATNPVA</sequence>
<feature type="compositionally biased region" description="Basic residues" evidence="1">
    <location>
        <begin position="260"/>
        <end position="274"/>
    </location>
</feature>